<evidence type="ECO:0000313" key="9">
    <source>
        <dbReference type="EMBL" id="KAK5100160.1"/>
    </source>
</evidence>
<feature type="region of interest" description="Disordered" evidence="7">
    <location>
        <begin position="779"/>
        <end position="803"/>
    </location>
</feature>
<dbReference type="Pfam" id="PF04082">
    <property type="entry name" value="Fungal_trans"/>
    <property type="match status" value="1"/>
</dbReference>
<feature type="compositionally biased region" description="Basic and acidic residues" evidence="7">
    <location>
        <begin position="16"/>
        <end position="25"/>
    </location>
</feature>
<evidence type="ECO:0000256" key="7">
    <source>
        <dbReference type="SAM" id="MobiDB-lite"/>
    </source>
</evidence>
<proteinExistence type="predicted"/>
<dbReference type="PROSITE" id="PS50048">
    <property type="entry name" value="ZN2_CY6_FUNGAL_2"/>
    <property type="match status" value="1"/>
</dbReference>
<evidence type="ECO:0000256" key="5">
    <source>
        <dbReference type="ARBA" id="ARBA00023163"/>
    </source>
</evidence>
<evidence type="ECO:0000313" key="10">
    <source>
        <dbReference type="Proteomes" id="UP001345013"/>
    </source>
</evidence>
<keyword evidence="10" id="KW-1185">Reference proteome</keyword>
<keyword evidence="3" id="KW-0805">Transcription regulation</keyword>
<evidence type="ECO:0000256" key="2">
    <source>
        <dbReference type="ARBA" id="ARBA00022723"/>
    </source>
</evidence>
<feature type="region of interest" description="Disordered" evidence="7">
    <location>
        <begin position="670"/>
        <end position="746"/>
    </location>
</feature>
<dbReference type="EMBL" id="JAVRRG010000007">
    <property type="protein sequence ID" value="KAK5100160.1"/>
    <property type="molecule type" value="Genomic_DNA"/>
</dbReference>
<feature type="region of interest" description="Disordered" evidence="7">
    <location>
        <begin position="94"/>
        <end position="137"/>
    </location>
</feature>
<feature type="domain" description="Zn(2)-C6 fungal-type" evidence="8">
    <location>
        <begin position="38"/>
        <end position="67"/>
    </location>
</feature>
<dbReference type="InterPro" id="IPR036864">
    <property type="entry name" value="Zn2-C6_fun-type_DNA-bd_sf"/>
</dbReference>
<dbReference type="PROSITE" id="PS00463">
    <property type="entry name" value="ZN2_CY6_FUNGAL_1"/>
    <property type="match status" value="1"/>
</dbReference>
<dbReference type="PANTHER" id="PTHR31001">
    <property type="entry name" value="UNCHARACTERIZED TRANSCRIPTIONAL REGULATORY PROTEIN"/>
    <property type="match status" value="1"/>
</dbReference>
<feature type="region of interest" description="Disordered" evidence="7">
    <location>
        <begin position="1"/>
        <end position="25"/>
    </location>
</feature>
<organism evidence="9 10">
    <name type="scientific">Lithohypha guttulata</name>
    <dbReference type="NCBI Taxonomy" id="1690604"/>
    <lineage>
        <taxon>Eukaryota</taxon>
        <taxon>Fungi</taxon>
        <taxon>Dikarya</taxon>
        <taxon>Ascomycota</taxon>
        <taxon>Pezizomycotina</taxon>
        <taxon>Eurotiomycetes</taxon>
        <taxon>Chaetothyriomycetidae</taxon>
        <taxon>Chaetothyriales</taxon>
        <taxon>Trichomeriaceae</taxon>
        <taxon>Lithohypha</taxon>
    </lineage>
</organism>
<dbReference type="InterPro" id="IPR050613">
    <property type="entry name" value="Sec_Metabolite_Reg"/>
</dbReference>
<keyword evidence="4" id="KW-0238">DNA-binding</keyword>
<evidence type="ECO:0000256" key="6">
    <source>
        <dbReference type="ARBA" id="ARBA00023242"/>
    </source>
</evidence>
<feature type="compositionally biased region" description="Polar residues" evidence="7">
    <location>
        <begin position="707"/>
        <end position="721"/>
    </location>
</feature>
<keyword evidence="5" id="KW-0804">Transcription</keyword>
<keyword evidence="6" id="KW-0539">Nucleus</keyword>
<dbReference type="CDD" id="cd00067">
    <property type="entry name" value="GAL4"/>
    <property type="match status" value="1"/>
</dbReference>
<protein>
    <recommendedName>
        <fullName evidence="8">Zn(2)-C6 fungal-type domain-containing protein</fullName>
    </recommendedName>
</protein>
<dbReference type="Proteomes" id="UP001345013">
    <property type="component" value="Unassembled WGS sequence"/>
</dbReference>
<dbReference type="InterPro" id="IPR001138">
    <property type="entry name" value="Zn2Cys6_DnaBD"/>
</dbReference>
<dbReference type="SMART" id="SM00906">
    <property type="entry name" value="Fungal_trans"/>
    <property type="match status" value="1"/>
</dbReference>
<dbReference type="CDD" id="cd12148">
    <property type="entry name" value="fungal_TF_MHR"/>
    <property type="match status" value="1"/>
</dbReference>
<feature type="compositionally biased region" description="Polar residues" evidence="7">
    <location>
        <begin position="686"/>
        <end position="696"/>
    </location>
</feature>
<dbReference type="SMART" id="SM00066">
    <property type="entry name" value="GAL4"/>
    <property type="match status" value="1"/>
</dbReference>
<name>A0ABR0KLT3_9EURO</name>
<dbReference type="Pfam" id="PF00172">
    <property type="entry name" value="Zn_clus"/>
    <property type="match status" value="1"/>
</dbReference>
<dbReference type="InterPro" id="IPR007219">
    <property type="entry name" value="XnlR_reg_dom"/>
</dbReference>
<sequence>MENIQADKSPLSGLDSGKEKSKDLTSMRVRRRNRMITSCLECRRRKLKCDKQQPCTNCQKFARDCMFLAPALDSVSQKKLNEIKEKMGTLERTLEDDVARRRSEEKKQLRPTSSTDLPGEGSESEEGPIPEDEKGLEATPLATVDATYEDNEGDNDDIVDLGFRVGKFRMSERLGGLFRPKMAEEMVFALVRDNKRGTEPEAPLNDDNNTFLDPGPAFIAPGSGFVFGDAGNKRNIIDFLPTKAASDLLMKRYYINCHFLARVVHWPTFQIQYETFWNSILSGIEPPASLQALIFAMCFSATASMSYSEVDSVLQQPYRQVLVSFQQATEVALGKAHFLRTTKFDTLQALIMYLIPMCRGEVSRAHSVLVGSAIRLGECFGLHRDPVDAFGHAPVDAHVRRLAWFQLCFLDFRTAEAQGPRPSIKREDYDTKLPWDFDDMDLLSLQAGFDQQIEPREIEGQWTDVTLSKIRFECTEMQRIVWHDRIRLDKQKVSITHCLSKIEAFRTAMEEKYAWLDISVTVQHYARILLDILLLRMHIMILHKFHNATSTRIPDRLRQIIINSGTKILESAVKLDIDPKFECFKWYNSALQQWHTAFLLLCEVFMFPNRKEADRIWSVADHVFEPDLTLTRVQKARSIMGAVRDRAAAYRKLRKMREPVSMRNRLNTSLPARGRIRGPDMIMPVGQQSTGPSQNGPVHRADRRSSKGLQLQFQVPNGPANTSSTSTTSMSTLTHDSSSNQSEAADSWNVDSPFTYFLHNKHGLPGAHANRNNLSATMSPQYTGVQHHGEPSPSGSSQLTEQWPPSISNVQQAIYSYTQNAASPPLLNAVSPTDYSSSPPAMYGNSAMGLVSGQYMPERSPDPVAAANAISHGTGQASSVGGATTPEPAGPNMPNLPAGMKITDSAKYQAAWDPAQIHLASNTPDIPMLDIDWSEWDRLFPLEMNNGELDLPMQLHAKH</sequence>
<dbReference type="SUPFAM" id="SSF57701">
    <property type="entry name" value="Zn2/Cys6 DNA-binding domain"/>
    <property type="match status" value="1"/>
</dbReference>
<gene>
    <name evidence="9" type="ORF">LTR24_000955</name>
</gene>
<accession>A0ABR0KLT3</accession>
<evidence type="ECO:0000256" key="1">
    <source>
        <dbReference type="ARBA" id="ARBA00004123"/>
    </source>
</evidence>
<evidence type="ECO:0000256" key="3">
    <source>
        <dbReference type="ARBA" id="ARBA00023015"/>
    </source>
</evidence>
<reference evidence="9 10" key="1">
    <citation type="submission" date="2023-08" db="EMBL/GenBank/DDBJ databases">
        <title>Black Yeasts Isolated from many extreme environments.</title>
        <authorList>
            <person name="Coleine C."/>
            <person name="Stajich J.E."/>
            <person name="Selbmann L."/>
        </authorList>
    </citation>
    <scope>NUCLEOTIDE SEQUENCE [LARGE SCALE GENOMIC DNA]</scope>
    <source>
        <strain evidence="9 10">CCFEE 5885</strain>
    </source>
</reference>
<feature type="compositionally biased region" description="Polar residues" evidence="7">
    <location>
        <begin position="793"/>
        <end position="803"/>
    </location>
</feature>
<evidence type="ECO:0000259" key="8">
    <source>
        <dbReference type="PROSITE" id="PS50048"/>
    </source>
</evidence>
<comment type="subcellular location">
    <subcellularLocation>
        <location evidence="1">Nucleus</location>
    </subcellularLocation>
</comment>
<feature type="compositionally biased region" description="Basic and acidic residues" evidence="7">
    <location>
        <begin position="94"/>
        <end position="108"/>
    </location>
</feature>
<dbReference type="PANTHER" id="PTHR31001:SF40">
    <property type="entry name" value="ZN(II)2CYS6 TRANSCRIPTION FACTOR (EUROFUNG)"/>
    <property type="match status" value="1"/>
</dbReference>
<feature type="compositionally biased region" description="Low complexity" evidence="7">
    <location>
        <begin position="722"/>
        <end position="739"/>
    </location>
</feature>
<comment type="caution">
    <text evidence="9">The sequence shown here is derived from an EMBL/GenBank/DDBJ whole genome shotgun (WGS) entry which is preliminary data.</text>
</comment>
<evidence type="ECO:0000256" key="4">
    <source>
        <dbReference type="ARBA" id="ARBA00023125"/>
    </source>
</evidence>
<keyword evidence="2" id="KW-0479">Metal-binding</keyword>
<dbReference type="Gene3D" id="4.10.240.10">
    <property type="entry name" value="Zn(2)-C6 fungal-type DNA-binding domain"/>
    <property type="match status" value="1"/>
</dbReference>